<keyword evidence="2 7" id="KW-0488">Methylation</keyword>
<dbReference type="InterPro" id="IPR000911">
    <property type="entry name" value="Ribosomal_uL11"/>
</dbReference>
<evidence type="ECO:0000256" key="4">
    <source>
        <dbReference type="ARBA" id="ARBA00022884"/>
    </source>
</evidence>
<dbReference type="SUPFAM" id="SSF54747">
    <property type="entry name" value="Ribosomal L11/L12e N-terminal domain"/>
    <property type="match status" value="1"/>
</dbReference>
<evidence type="ECO:0000256" key="8">
    <source>
        <dbReference type="RuleBase" id="RU003978"/>
    </source>
</evidence>
<evidence type="ECO:0000256" key="2">
    <source>
        <dbReference type="ARBA" id="ARBA00022481"/>
    </source>
</evidence>
<sequence>MLLVAKKEITRIAKLELIGGQAKPGPALASVGINMGEFTKQFNEKTKDRMGDVVPVIITAFNDKSFLFELKTTPVTILLKKAAKIESGAKNPKTEKVGKISKAEALKIAEYKMADLNAYDIEAALRMIAGTAKQIGLEIEGVDPVTKSKKGS</sequence>
<dbReference type="eggNOG" id="COG0080">
    <property type="taxonomic scope" value="Bacteria"/>
</dbReference>
<dbReference type="HOGENOM" id="CLU_074237_2_2_14"/>
<comment type="PTM">
    <text evidence="7 9">One or more lysine residues are methylated.</text>
</comment>
<dbReference type="GO" id="GO:0022625">
    <property type="term" value="C:cytosolic large ribosomal subunit"/>
    <property type="evidence" value="ECO:0007669"/>
    <property type="project" value="TreeGrafter"/>
</dbReference>
<comment type="similarity">
    <text evidence="1 7 8">Belongs to the universal ribosomal protein uL11 family.</text>
</comment>
<feature type="domain" description="Large ribosomal subunit protein uL11 C-terminal" evidence="10">
    <location>
        <begin position="71"/>
        <end position="139"/>
    </location>
</feature>
<dbReference type="CDD" id="cd00349">
    <property type="entry name" value="Ribosomal_L11"/>
    <property type="match status" value="1"/>
</dbReference>
<dbReference type="InterPro" id="IPR020784">
    <property type="entry name" value="Ribosomal_uL11_N"/>
</dbReference>
<name>A0A0F6CLE5_MYCGL</name>
<accession>A0A0F6CLE5</accession>
<dbReference type="PANTHER" id="PTHR11661:SF1">
    <property type="entry name" value="LARGE RIBOSOMAL SUBUNIT PROTEIN UL11M"/>
    <property type="match status" value="1"/>
</dbReference>
<dbReference type="KEGG" id="mgz:GCW_03715"/>
<dbReference type="AlphaFoldDB" id="A0A0F6CLE5"/>
<evidence type="ECO:0000256" key="3">
    <source>
        <dbReference type="ARBA" id="ARBA00022730"/>
    </source>
</evidence>
<keyword evidence="6 7" id="KW-0687">Ribonucleoprotein</keyword>
<evidence type="ECO:0000256" key="7">
    <source>
        <dbReference type="HAMAP-Rule" id="MF_00736"/>
    </source>
</evidence>
<reference evidence="12 13" key="1">
    <citation type="journal article" date="2011" name="PLoS ONE">
        <title>Core proteome of the minimal cell: comparative proteomics of three mollicute species.</title>
        <authorList>
            <person name="Fisunov G.Y."/>
            <person name="Alexeev D.G."/>
            <person name="Bazaleev N.A."/>
            <person name="Ladygina V.G."/>
            <person name="Galyamina M.A."/>
            <person name="Kondratov I.G."/>
            <person name="Zhukova N.A."/>
            <person name="Serebryakova M.V."/>
            <person name="Demina I.A."/>
            <person name="Govorun V.M."/>
        </authorList>
    </citation>
    <scope>NUCLEOTIDE SEQUENCE [LARGE SCALE GENOMIC DNA]</scope>
    <source>
        <strain evidence="12 13">S6</strain>
    </source>
</reference>
<gene>
    <name evidence="7 12" type="primary">rplK</name>
    <name evidence="12" type="ORF">GCW_03715</name>
</gene>
<evidence type="ECO:0000259" key="10">
    <source>
        <dbReference type="Pfam" id="PF00298"/>
    </source>
</evidence>
<protein>
    <recommendedName>
        <fullName evidence="7">Large ribosomal subunit protein uL11</fullName>
    </recommendedName>
</protein>
<dbReference type="InterPro" id="IPR036769">
    <property type="entry name" value="Ribosomal_uL11_C_sf"/>
</dbReference>
<dbReference type="GO" id="GO:0070180">
    <property type="term" value="F:large ribosomal subunit rRNA binding"/>
    <property type="evidence" value="ECO:0007669"/>
    <property type="project" value="UniProtKB-UniRule"/>
</dbReference>
<evidence type="ECO:0000256" key="1">
    <source>
        <dbReference type="ARBA" id="ARBA00010537"/>
    </source>
</evidence>
<dbReference type="SMART" id="SM00649">
    <property type="entry name" value="RL11"/>
    <property type="match status" value="1"/>
</dbReference>
<organism evidence="12 13">
    <name type="scientific">Mycoplasmoides gallisepticum S6</name>
    <dbReference type="NCBI Taxonomy" id="1006581"/>
    <lineage>
        <taxon>Bacteria</taxon>
        <taxon>Bacillati</taxon>
        <taxon>Mycoplasmatota</taxon>
        <taxon>Mycoplasmoidales</taxon>
        <taxon>Mycoplasmoidaceae</taxon>
        <taxon>Mycoplasmoides</taxon>
    </lineage>
</organism>
<dbReference type="InterPro" id="IPR020785">
    <property type="entry name" value="Ribosomal_uL11_CS"/>
</dbReference>
<proteinExistence type="inferred from homology"/>
<evidence type="ECO:0000313" key="12">
    <source>
        <dbReference type="EMBL" id="AHB99917.1"/>
    </source>
</evidence>
<dbReference type="InterPro" id="IPR036796">
    <property type="entry name" value="Ribosomal_uL11_N_sf"/>
</dbReference>
<dbReference type="InterPro" id="IPR006519">
    <property type="entry name" value="Ribosomal_uL11_bac-typ"/>
</dbReference>
<evidence type="ECO:0000313" key="13">
    <source>
        <dbReference type="Proteomes" id="UP000018735"/>
    </source>
</evidence>
<dbReference type="PROSITE" id="PS00359">
    <property type="entry name" value="RIBOSOMAL_L11"/>
    <property type="match status" value="1"/>
</dbReference>
<evidence type="ECO:0000259" key="11">
    <source>
        <dbReference type="Pfam" id="PF03946"/>
    </source>
</evidence>
<dbReference type="PANTHER" id="PTHR11661">
    <property type="entry name" value="60S RIBOSOMAL PROTEIN L12"/>
    <property type="match status" value="1"/>
</dbReference>
<dbReference type="HAMAP" id="MF_00736">
    <property type="entry name" value="Ribosomal_uL11"/>
    <property type="match status" value="1"/>
</dbReference>
<dbReference type="Proteomes" id="UP000018735">
    <property type="component" value="Chromosome"/>
</dbReference>
<comment type="function">
    <text evidence="7 9">Forms part of the ribosomal stalk which helps the ribosome interact with GTP-bound translation factors.</text>
</comment>
<dbReference type="SUPFAM" id="SSF46906">
    <property type="entry name" value="Ribosomal protein L11, C-terminal domain"/>
    <property type="match status" value="1"/>
</dbReference>
<dbReference type="NCBIfam" id="TIGR01632">
    <property type="entry name" value="L11_bact"/>
    <property type="match status" value="1"/>
</dbReference>
<keyword evidence="4 7" id="KW-0694">RNA-binding</keyword>
<comment type="subunit">
    <text evidence="7">Part of the ribosomal stalk of the 50S ribosomal subunit. Interacts with L10 and the large rRNA to form the base of the stalk. L10 forms an elongated spine to which L12 dimers bind in a sequential fashion forming a multimeric L10(L12)X complex.</text>
</comment>
<dbReference type="InterPro" id="IPR020783">
    <property type="entry name" value="Ribosomal_uL11_C"/>
</dbReference>
<dbReference type="GO" id="GO:0006412">
    <property type="term" value="P:translation"/>
    <property type="evidence" value="ECO:0007669"/>
    <property type="project" value="UniProtKB-UniRule"/>
</dbReference>
<dbReference type="GO" id="GO:0003735">
    <property type="term" value="F:structural constituent of ribosome"/>
    <property type="evidence" value="ECO:0007669"/>
    <property type="project" value="InterPro"/>
</dbReference>
<dbReference type="Gene3D" id="3.30.1550.10">
    <property type="entry name" value="Ribosomal protein L11/L12, N-terminal domain"/>
    <property type="match status" value="1"/>
</dbReference>
<dbReference type="Pfam" id="PF00298">
    <property type="entry name" value="Ribosomal_L11"/>
    <property type="match status" value="1"/>
</dbReference>
<evidence type="ECO:0000256" key="6">
    <source>
        <dbReference type="ARBA" id="ARBA00023274"/>
    </source>
</evidence>
<evidence type="ECO:0000256" key="5">
    <source>
        <dbReference type="ARBA" id="ARBA00022980"/>
    </source>
</evidence>
<keyword evidence="5 7" id="KW-0689">Ribosomal protein</keyword>
<keyword evidence="3 7" id="KW-0699">rRNA-binding</keyword>
<dbReference type="FunFam" id="1.10.10.250:FF:000001">
    <property type="entry name" value="50S ribosomal protein L11"/>
    <property type="match status" value="1"/>
</dbReference>
<dbReference type="EMBL" id="CP006916">
    <property type="protein sequence ID" value="AHB99917.1"/>
    <property type="molecule type" value="Genomic_DNA"/>
</dbReference>
<dbReference type="Gene3D" id="1.10.10.250">
    <property type="entry name" value="Ribosomal protein L11, C-terminal domain"/>
    <property type="match status" value="1"/>
</dbReference>
<evidence type="ECO:0000256" key="9">
    <source>
        <dbReference type="RuleBase" id="RU003979"/>
    </source>
</evidence>
<feature type="domain" description="Large ribosomal subunit protein uL11 N-terminal" evidence="11">
    <location>
        <begin position="14"/>
        <end position="66"/>
    </location>
</feature>
<dbReference type="Pfam" id="PF03946">
    <property type="entry name" value="Ribosomal_L11_N"/>
    <property type="match status" value="1"/>
</dbReference>